<keyword evidence="2" id="KW-1185">Reference proteome</keyword>
<reference evidence="1 2" key="1">
    <citation type="submission" date="2024-09" db="EMBL/GenBank/DDBJ databases">
        <authorList>
            <person name="Sun Q."/>
            <person name="Mori K."/>
        </authorList>
    </citation>
    <scope>NUCLEOTIDE SEQUENCE [LARGE SCALE GENOMIC DNA]</scope>
    <source>
        <strain evidence="1 2">JCM 12520</strain>
    </source>
</reference>
<dbReference type="NCBIfam" id="NF002696">
    <property type="entry name" value="PRK02487.1-5"/>
    <property type="match status" value="1"/>
</dbReference>
<dbReference type="InterPro" id="IPR005624">
    <property type="entry name" value="PduO/GlcC-like"/>
</dbReference>
<comment type="caution">
    <text evidence="1">The sequence shown here is derived from an EMBL/GenBank/DDBJ whole genome shotgun (WGS) entry which is preliminary data.</text>
</comment>
<dbReference type="PANTHER" id="PTHR28255:SF1">
    <property type="entry name" value="UPF0303 PROTEIN YBR137W"/>
    <property type="match status" value="1"/>
</dbReference>
<dbReference type="InterPro" id="IPR038084">
    <property type="entry name" value="PduO/GlcC-like_sf"/>
</dbReference>
<dbReference type="RefSeq" id="WP_344910638.1">
    <property type="nucleotide sequence ID" value="NZ_BAAAYO010000010.1"/>
</dbReference>
<proteinExistence type="predicted"/>
<dbReference type="InterPro" id="IPR010371">
    <property type="entry name" value="YBR137W-like"/>
</dbReference>
<dbReference type="Proteomes" id="UP001589619">
    <property type="component" value="Unassembled WGS sequence"/>
</dbReference>
<organism evidence="1 2">
    <name type="scientific">Paenibacillus hodogayensis</name>
    <dbReference type="NCBI Taxonomy" id="279208"/>
    <lineage>
        <taxon>Bacteria</taxon>
        <taxon>Bacillati</taxon>
        <taxon>Bacillota</taxon>
        <taxon>Bacilli</taxon>
        <taxon>Bacillales</taxon>
        <taxon>Paenibacillaceae</taxon>
        <taxon>Paenibacillus</taxon>
    </lineage>
</organism>
<dbReference type="Gene3D" id="3.30.450.150">
    <property type="entry name" value="Haem-degrading domain"/>
    <property type="match status" value="1"/>
</dbReference>
<name>A0ABV5VUM6_9BACL</name>
<accession>A0ABV5VUM6</accession>
<sequence length="152" mass="17113">MDLKALDREEQELEFTTFSHQDALTLGNRIVQYAQEKSVAVAVHIERNRVPVFTHLMDGTSEENYLWLFRKKRIVDHYNRSSAYIETRFNQNGATHEEHSLLPAADYQAIGGSLPIRVENVGVVGSVTVGGLTGELDHAYAVEGIRLFLKGK</sequence>
<protein>
    <submittedName>
        <fullName evidence="1">Heme-degrading domain-containing protein</fullName>
    </submittedName>
</protein>
<dbReference type="PANTHER" id="PTHR28255">
    <property type="match status" value="1"/>
</dbReference>
<dbReference type="EMBL" id="JBHMAG010000009">
    <property type="protein sequence ID" value="MFB9752019.1"/>
    <property type="molecule type" value="Genomic_DNA"/>
</dbReference>
<evidence type="ECO:0000313" key="2">
    <source>
        <dbReference type="Proteomes" id="UP001589619"/>
    </source>
</evidence>
<dbReference type="PIRSF" id="PIRSF008757">
    <property type="entry name" value="UCP008757"/>
    <property type="match status" value="1"/>
</dbReference>
<evidence type="ECO:0000313" key="1">
    <source>
        <dbReference type="EMBL" id="MFB9752019.1"/>
    </source>
</evidence>
<dbReference type="SUPFAM" id="SSF143744">
    <property type="entry name" value="GlcG-like"/>
    <property type="match status" value="1"/>
</dbReference>
<dbReference type="Pfam" id="PF03928">
    <property type="entry name" value="HbpS-like"/>
    <property type="match status" value="1"/>
</dbReference>
<gene>
    <name evidence="1" type="ORF">ACFFNY_10675</name>
</gene>